<dbReference type="PANTHER" id="PTHR39210">
    <property type="entry name" value="HEPARIN-SULFATE LYASE"/>
    <property type="match status" value="1"/>
</dbReference>
<dbReference type="EMBL" id="JANDHW010000002">
    <property type="protein sequence ID" value="MCP9610974.1"/>
    <property type="molecule type" value="Genomic_DNA"/>
</dbReference>
<dbReference type="RefSeq" id="WP_255025621.1">
    <property type="nucleotide sequence ID" value="NZ_JANDHW010000002.1"/>
</dbReference>
<evidence type="ECO:0000313" key="7">
    <source>
        <dbReference type="EMBL" id="MCP9610974.1"/>
    </source>
</evidence>
<evidence type="ECO:0000256" key="3">
    <source>
        <dbReference type="ARBA" id="ARBA00022764"/>
    </source>
</evidence>
<dbReference type="InterPro" id="IPR012480">
    <property type="entry name" value="Hepar_II_III_C"/>
</dbReference>
<protein>
    <submittedName>
        <fullName evidence="7">Heparinase II/III family protein</fullName>
    </submittedName>
</protein>
<name>A0ABT1MG18_9BACT</name>
<evidence type="ECO:0000259" key="6">
    <source>
        <dbReference type="Pfam" id="PF16889"/>
    </source>
</evidence>
<evidence type="ECO:0000256" key="4">
    <source>
        <dbReference type="ARBA" id="ARBA00023239"/>
    </source>
</evidence>
<keyword evidence="4" id="KW-0456">Lyase</keyword>
<dbReference type="Gene3D" id="2.70.98.70">
    <property type="match status" value="1"/>
</dbReference>
<keyword evidence="2" id="KW-0732">Signal</keyword>
<keyword evidence="8" id="KW-1185">Reference proteome</keyword>
<evidence type="ECO:0000313" key="8">
    <source>
        <dbReference type="Proteomes" id="UP001205603"/>
    </source>
</evidence>
<reference evidence="7 8" key="1">
    <citation type="submission" date="2022-07" db="EMBL/GenBank/DDBJ databases">
        <title>Fecal culturing of patients with breast cancer.</title>
        <authorList>
            <person name="Teng N.M.Y."/>
            <person name="Kiu R."/>
            <person name="Evans R."/>
            <person name="Baker D.J."/>
            <person name="Zenner C."/>
            <person name="Robinson S.D."/>
            <person name="Hall L.J."/>
        </authorList>
    </citation>
    <scope>NUCLEOTIDE SEQUENCE [LARGE SCALE GENOMIC DNA]</scope>
    <source>
        <strain evidence="7 8">LH1063</strain>
    </source>
</reference>
<dbReference type="SUPFAM" id="SSF48230">
    <property type="entry name" value="Chondroitin AC/alginate lyase"/>
    <property type="match status" value="1"/>
</dbReference>
<dbReference type="InterPro" id="IPR008929">
    <property type="entry name" value="Chondroitin_lyas"/>
</dbReference>
<dbReference type="Pfam" id="PF07940">
    <property type="entry name" value="Hepar_II_III_C"/>
    <property type="match status" value="1"/>
</dbReference>
<dbReference type="PANTHER" id="PTHR39210:SF1">
    <property type="entry name" value="HEPARIN-SULFATE LYASE"/>
    <property type="match status" value="1"/>
</dbReference>
<evidence type="ECO:0000256" key="1">
    <source>
        <dbReference type="ARBA" id="ARBA00004418"/>
    </source>
</evidence>
<evidence type="ECO:0000259" key="5">
    <source>
        <dbReference type="Pfam" id="PF07940"/>
    </source>
</evidence>
<dbReference type="InterPro" id="IPR031680">
    <property type="entry name" value="Hepar_II_III_N"/>
</dbReference>
<dbReference type="Pfam" id="PF16889">
    <property type="entry name" value="Hepar_II_III_N"/>
    <property type="match status" value="1"/>
</dbReference>
<dbReference type="PROSITE" id="PS51257">
    <property type="entry name" value="PROKAR_LIPOPROTEIN"/>
    <property type="match status" value="1"/>
</dbReference>
<accession>A0ABT1MG18</accession>
<sequence>MQKTRITIYLTLCILFFGCWGIYAQQIDKEAFELIDLNRKGLENVKAFYEEGKYQDAASALLTYYKSRQGIILPDINFNKLKISESEQKMADDALEHKLFAHKGYQPSFFYGKDIDWTYWPVKDNELRWQLHRQKWFIPMGKAYRISGDEKYAKEWVYQYLDWIKKNPLTPEKGAVRKTIAGGDTEYDGDKITDDNVRYAWRPLEVSNRLQDQAAEFLLFNTSKYFTPAFFTHFLVNVHRHAVHIMNNYSKQGNHLLFEAQRILYAGIFFPEFKDASAWRQSAISILNKEIKVQVYNDGMQFELDPHYHLATINIFFKALQMADLNGYRKEFPQEFLDTVEKMITVTYNLSFPDYSNPMFSDAKKNDKSEMIKNYKQWMKVFPQDEAIRYFATEGKSGKLPDYTSKAFPTSGFFVFRNGWDMGSTCMIIKAGPPAFWHCQPDNGTFELFVKGRNFFPDSGSYVYAGDDEVMKWRNWFRQTRVHQTLTLDNRSLEKTDSKCLLWKIGEPTEVLVTENPSYKGLKHRRSVFFVNKEFFVIVDEAFGNAQGKVGIHYEMCEGDVKTDSVMLKAYTRFKDDNNILLQAFSDKNVIMENEEGWVSYAYRQKSERKAFSFNEDKKASDHCIRFITMILPVKDAVKAPSIKAEFNTDFSDAKSLKITVEVGRKKYHLGYDL</sequence>
<dbReference type="Gene3D" id="1.50.10.100">
    <property type="entry name" value="Chondroitin AC/alginate lyase"/>
    <property type="match status" value="1"/>
</dbReference>
<evidence type="ECO:0000256" key="2">
    <source>
        <dbReference type="ARBA" id="ARBA00022729"/>
    </source>
</evidence>
<gene>
    <name evidence="7" type="ORF">NMU02_02560</name>
</gene>
<keyword evidence="3" id="KW-0574">Periplasm</keyword>
<proteinExistence type="predicted"/>
<feature type="domain" description="Heparinase II/III-like C-terminal" evidence="5">
    <location>
        <begin position="403"/>
        <end position="610"/>
    </location>
</feature>
<feature type="domain" description="Heparin-sulfate lyase N-terminal" evidence="6">
    <location>
        <begin position="31"/>
        <end position="390"/>
    </location>
</feature>
<dbReference type="Proteomes" id="UP001205603">
    <property type="component" value="Unassembled WGS sequence"/>
</dbReference>
<comment type="subcellular location">
    <subcellularLocation>
        <location evidence="1">Periplasm</location>
    </subcellularLocation>
</comment>
<comment type="caution">
    <text evidence="7">The sequence shown here is derived from an EMBL/GenBank/DDBJ whole genome shotgun (WGS) entry which is preliminary data.</text>
</comment>
<organism evidence="7 8">
    <name type="scientific">Coprobacter tertius</name>
    <dbReference type="NCBI Taxonomy" id="2944915"/>
    <lineage>
        <taxon>Bacteria</taxon>
        <taxon>Pseudomonadati</taxon>
        <taxon>Bacteroidota</taxon>
        <taxon>Bacteroidia</taxon>
        <taxon>Bacteroidales</taxon>
        <taxon>Barnesiellaceae</taxon>
        <taxon>Coprobacter</taxon>
    </lineage>
</organism>